<dbReference type="PANTHER" id="PTHR34001:SF3">
    <property type="entry name" value="BLL7405 PROTEIN"/>
    <property type="match status" value="1"/>
</dbReference>
<dbReference type="Pfam" id="PF13505">
    <property type="entry name" value="OMP_b-brl"/>
    <property type="match status" value="1"/>
</dbReference>
<dbReference type="Gene3D" id="2.40.160.20">
    <property type="match status" value="1"/>
</dbReference>
<dbReference type="RefSeq" id="WP_184476905.1">
    <property type="nucleotide sequence ID" value="NZ_JACHOV010000012.1"/>
</dbReference>
<dbReference type="AlphaFoldDB" id="A0A840HYQ0"/>
<evidence type="ECO:0000256" key="3">
    <source>
        <dbReference type="ARBA" id="ARBA00023136"/>
    </source>
</evidence>
<comment type="caution">
    <text evidence="7">The sequence shown here is derived from an EMBL/GenBank/DDBJ whole genome shotgun (WGS) entry which is preliminary data.</text>
</comment>
<dbReference type="SUPFAM" id="SSF56925">
    <property type="entry name" value="OMPA-like"/>
    <property type="match status" value="1"/>
</dbReference>
<feature type="chain" id="PRO_5032762721" evidence="5">
    <location>
        <begin position="22"/>
        <end position="184"/>
    </location>
</feature>
<keyword evidence="3" id="KW-0472">Membrane</keyword>
<name>A0A840HYQ0_9SPHN</name>
<comment type="subcellular location">
    <subcellularLocation>
        <location evidence="1">Membrane</location>
    </subcellularLocation>
</comment>
<dbReference type="InterPro" id="IPR006315">
    <property type="entry name" value="OM_autotransptr_brl_dom"/>
</dbReference>
<evidence type="ECO:0000259" key="6">
    <source>
        <dbReference type="Pfam" id="PF13505"/>
    </source>
</evidence>
<feature type="domain" description="Outer membrane protein beta-barrel" evidence="6">
    <location>
        <begin position="8"/>
        <end position="184"/>
    </location>
</feature>
<gene>
    <name evidence="7" type="ORF">HNQ99_002974</name>
</gene>
<organism evidence="7 8">
    <name type="scientific">Rhizorhapis suberifaciens</name>
    <name type="common">corky root of lettuce</name>
    <dbReference type="NCBI Taxonomy" id="13656"/>
    <lineage>
        <taxon>Bacteria</taxon>
        <taxon>Pseudomonadati</taxon>
        <taxon>Pseudomonadota</taxon>
        <taxon>Alphaproteobacteria</taxon>
        <taxon>Sphingomonadales</taxon>
        <taxon>Sphingomonadaceae</taxon>
        <taxon>Rhizorhapis</taxon>
    </lineage>
</organism>
<keyword evidence="2 5" id="KW-0732">Signal</keyword>
<evidence type="ECO:0000256" key="1">
    <source>
        <dbReference type="ARBA" id="ARBA00004370"/>
    </source>
</evidence>
<evidence type="ECO:0000313" key="8">
    <source>
        <dbReference type="Proteomes" id="UP000575068"/>
    </source>
</evidence>
<accession>A0A840HYQ0</accession>
<reference evidence="7 8" key="1">
    <citation type="submission" date="2020-08" db="EMBL/GenBank/DDBJ databases">
        <title>Genomic Encyclopedia of Type Strains, Phase IV (KMG-IV): sequencing the most valuable type-strain genomes for metagenomic binning, comparative biology and taxonomic classification.</title>
        <authorList>
            <person name="Goeker M."/>
        </authorList>
    </citation>
    <scope>NUCLEOTIDE SEQUENCE [LARGE SCALE GENOMIC DNA]</scope>
    <source>
        <strain evidence="7 8">DSM 7465</strain>
    </source>
</reference>
<feature type="signal peptide" evidence="5">
    <location>
        <begin position="1"/>
        <end position="21"/>
    </location>
</feature>
<evidence type="ECO:0000256" key="2">
    <source>
        <dbReference type="ARBA" id="ARBA00022729"/>
    </source>
</evidence>
<keyword evidence="8" id="KW-1185">Reference proteome</keyword>
<dbReference type="NCBIfam" id="TIGR01414">
    <property type="entry name" value="autotrans_barl"/>
    <property type="match status" value="1"/>
</dbReference>
<dbReference type="Proteomes" id="UP000575068">
    <property type="component" value="Unassembled WGS sequence"/>
</dbReference>
<dbReference type="InterPro" id="IPR027385">
    <property type="entry name" value="Beta-barrel_OMP"/>
</dbReference>
<comment type="similarity">
    <text evidence="4">Belongs to the Omp25/RopB family.</text>
</comment>
<evidence type="ECO:0000256" key="5">
    <source>
        <dbReference type="SAM" id="SignalP"/>
    </source>
</evidence>
<dbReference type="InterPro" id="IPR051692">
    <property type="entry name" value="OMP-like"/>
</dbReference>
<dbReference type="GO" id="GO:0019867">
    <property type="term" value="C:outer membrane"/>
    <property type="evidence" value="ECO:0007669"/>
    <property type="project" value="InterPro"/>
</dbReference>
<sequence>MRILILGAVSALAFASPSAAAGFHADIHGGWDSVSIAGADDDGIAYGAALGYDLPVGPNMFVGVEGSIDDSSTKECVGDLLEVGDSLCAKTGRDLSLVARLGTNLGDRAKLYVLAGYTNARLKLSYTDSTGTVSDGENGDGVRAGAGLQLGLGSGAFAKAEYRYSNYESDFSRHQVLVGLGYEF</sequence>
<proteinExistence type="inferred from homology"/>
<dbReference type="EMBL" id="JACHOV010000012">
    <property type="protein sequence ID" value="MBB4642638.1"/>
    <property type="molecule type" value="Genomic_DNA"/>
</dbReference>
<dbReference type="PANTHER" id="PTHR34001">
    <property type="entry name" value="BLL7405 PROTEIN"/>
    <property type="match status" value="1"/>
</dbReference>
<evidence type="ECO:0000313" key="7">
    <source>
        <dbReference type="EMBL" id="MBB4642638.1"/>
    </source>
</evidence>
<protein>
    <submittedName>
        <fullName evidence="7">Outer membrane immunogenic protein</fullName>
    </submittedName>
</protein>
<dbReference type="InterPro" id="IPR011250">
    <property type="entry name" value="OMP/PagP_B-barrel"/>
</dbReference>
<evidence type="ECO:0000256" key="4">
    <source>
        <dbReference type="ARBA" id="ARBA00038306"/>
    </source>
</evidence>